<dbReference type="InterPro" id="IPR001486">
    <property type="entry name" value="Hemoglobin_trunc"/>
</dbReference>
<dbReference type="Pfam" id="PF01152">
    <property type="entry name" value="Bac_globin"/>
    <property type="match status" value="1"/>
</dbReference>
<keyword evidence="2" id="KW-0813">Transport</keyword>
<evidence type="ECO:0000256" key="5">
    <source>
        <dbReference type="ARBA" id="ARBA00023004"/>
    </source>
</evidence>
<comment type="cofactor">
    <cofactor evidence="1">
        <name>heme</name>
        <dbReference type="ChEBI" id="CHEBI:30413"/>
    </cofactor>
</comment>
<sequence>MLLTSAYGQGDSSFQAAGGEPGLRRLVEDFYRAMDQRPDAAHIRAMHPQDLTASKDKLARFLCGWLGGPSLYREKYGPISIPQAHRHLAIGVAERDTWLACMAEALEQQPFAEEF</sequence>
<keyword evidence="3" id="KW-0349">Heme</keyword>
<reference evidence="8" key="1">
    <citation type="journal article" date="2019" name="Int. J. Syst. Evol. Microbiol.">
        <title>The Global Catalogue of Microorganisms (GCM) 10K type strain sequencing project: providing services to taxonomists for standard genome sequencing and annotation.</title>
        <authorList>
            <consortium name="The Broad Institute Genomics Platform"/>
            <consortium name="The Broad Institute Genome Sequencing Center for Infectious Disease"/>
            <person name="Wu L."/>
            <person name="Ma J."/>
        </authorList>
    </citation>
    <scope>NUCLEOTIDE SEQUENCE [LARGE SCALE GENOMIC DNA]</scope>
    <source>
        <strain evidence="8">JCM 17110</strain>
    </source>
</reference>
<dbReference type="Gene3D" id="1.10.490.10">
    <property type="entry name" value="Globins"/>
    <property type="match status" value="1"/>
</dbReference>
<gene>
    <name evidence="7" type="ORF">GCM10022394_00210</name>
</gene>
<evidence type="ECO:0000256" key="3">
    <source>
        <dbReference type="ARBA" id="ARBA00022617"/>
    </source>
</evidence>
<name>A0ABP6UZA4_9GAMM</name>
<dbReference type="InterPro" id="IPR044203">
    <property type="entry name" value="GlbO/GLB3-like"/>
</dbReference>
<protein>
    <recommendedName>
        <fullName evidence="9">Globin</fullName>
    </recommendedName>
</protein>
<evidence type="ECO:0000256" key="2">
    <source>
        <dbReference type="ARBA" id="ARBA00022448"/>
    </source>
</evidence>
<evidence type="ECO:0000256" key="4">
    <source>
        <dbReference type="ARBA" id="ARBA00022723"/>
    </source>
</evidence>
<accession>A0ABP6UZA4</accession>
<evidence type="ECO:0000313" key="7">
    <source>
        <dbReference type="EMBL" id="GAA3525294.1"/>
    </source>
</evidence>
<dbReference type="RefSeq" id="WP_344953282.1">
    <property type="nucleotide sequence ID" value="NZ_BAABCX010000001.1"/>
</dbReference>
<evidence type="ECO:0000313" key="8">
    <source>
        <dbReference type="Proteomes" id="UP001500795"/>
    </source>
</evidence>
<comment type="caution">
    <text evidence="7">The sequence shown here is derived from an EMBL/GenBank/DDBJ whole genome shotgun (WGS) entry which is preliminary data.</text>
</comment>
<evidence type="ECO:0000256" key="1">
    <source>
        <dbReference type="ARBA" id="ARBA00001971"/>
    </source>
</evidence>
<evidence type="ECO:0008006" key="9">
    <source>
        <dbReference type="Google" id="ProtNLM"/>
    </source>
</evidence>
<dbReference type="SUPFAM" id="SSF46458">
    <property type="entry name" value="Globin-like"/>
    <property type="match status" value="1"/>
</dbReference>
<evidence type="ECO:0000256" key="6">
    <source>
        <dbReference type="ARBA" id="ARBA00034496"/>
    </source>
</evidence>
<keyword evidence="5" id="KW-0408">Iron</keyword>
<dbReference type="PANTHER" id="PTHR47366:SF1">
    <property type="entry name" value="TWO-ON-TWO HEMOGLOBIN-3"/>
    <property type="match status" value="1"/>
</dbReference>
<dbReference type="Proteomes" id="UP001500795">
    <property type="component" value="Unassembled WGS sequence"/>
</dbReference>
<keyword evidence="8" id="KW-1185">Reference proteome</keyword>
<dbReference type="InterPro" id="IPR012292">
    <property type="entry name" value="Globin/Proto"/>
</dbReference>
<organism evidence="7 8">
    <name type="scientific">Zobellella aerophila</name>
    <dbReference type="NCBI Taxonomy" id="870480"/>
    <lineage>
        <taxon>Bacteria</taxon>
        <taxon>Pseudomonadati</taxon>
        <taxon>Pseudomonadota</taxon>
        <taxon>Gammaproteobacteria</taxon>
        <taxon>Aeromonadales</taxon>
        <taxon>Aeromonadaceae</taxon>
        <taxon>Zobellella</taxon>
    </lineage>
</organism>
<dbReference type="InterPro" id="IPR009050">
    <property type="entry name" value="Globin-like_sf"/>
</dbReference>
<comment type="similarity">
    <text evidence="6">Belongs to the truncated hemoglobin family. Group II subfamily.</text>
</comment>
<keyword evidence="4" id="KW-0479">Metal-binding</keyword>
<dbReference type="InterPro" id="IPR019795">
    <property type="entry name" value="Globin_bac-like_CS"/>
</dbReference>
<dbReference type="CDD" id="cd14773">
    <property type="entry name" value="TrHb2_PhHbO-like_O"/>
    <property type="match status" value="1"/>
</dbReference>
<dbReference type="EMBL" id="BAABCX010000001">
    <property type="protein sequence ID" value="GAA3525294.1"/>
    <property type="molecule type" value="Genomic_DNA"/>
</dbReference>
<proteinExistence type="inferred from homology"/>
<dbReference type="PROSITE" id="PS01213">
    <property type="entry name" value="GLOBIN_FAM_2"/>
    <property type="match status" value="1"/>
</dbReference>
<dbReference type="PANTHER" id="PTHR47366">
    <property type="entry name" value="TWO-ON-TWO HEMOGLOBIN-3"/>
    <property type="match status" value="1"/>
</dbReference>